<keyword evidence="2" id="KW-0378">Hydrolase</keyword>
<dbReference type="EMBL" id="JAMZEJ010000004">
    <property type="protein sequence ID" value="MCQ8240757.1"/>
    <property type="molecule type" value="Genomic_DNA"/>
</dbReference>
<dbReference type="SMART" id="SM00642">
    <property type="entry name" value="Aamy"/>
    <property type="match status" value="1"/>
</dbReference>
<evidence type="ECO:0000313" key="2">
    <source>
        <dbReference type="EMBL" id="MCQ8240757.1"/>
    </source>
</evidence>
<proteinExistence type="predicted"/>
<accession>A0ABT1VWP5</accession>
<dbReference type="GO" id="GO:0016787">
    <property type="term" value="F:hydrolase activity"/>
    <property type="evidence" value="ECO:0007669"/>
    <property type="project" value="UniProtKB-KW"/>
</dbReference>
<comment type="caution">
    <text evidence="2">The sequence shown here is derived from an EMBL/GenBank/DDBJ whole genome shotgun (WGS) entry which is preliminary data.</text>
</comment>
<keyword evidence="3" id="KW-1185">Reference proteome</keyword>
<dbReference type="Gene3D" id="3.20.20.80">
    <property type="entry name" value="Glycosidases"/>
    <property type="match status" value="1"/>
</dbReference>
<dbReference type="SUPFAM" id="SSF51445">
    <property type="entry name" value="(Trans)glycosidases"/>
    <property type="match status" value="1"/>
</dbReference>
<dbReference type="Pfam" id="PF00128">
    <property type="entry name" value="Alpha-amylase"/>
    <property type="match status" value="1"/>
</dbReference>
<dbReference type="InterPro" id="IPR006047">
    <property type="entry name" value="GH13_cat_dom"/>
</dbReference>
<organism evidence="2 3">
    <name type="scientific">Rhizosaccharibacter radicis</name>
    <dbReference type="NCBI Taxonomy" id="2782605"/>
    <lineage>
        <taxon>Bacteria</taxon>
        <taxon>Pseudomonadati</taxon>
        <taxon>Pseudomonadota</taxon>
        <taxon>Alphaproteobacteria</taxon>
        <taxon>Acetobacterales</taxon>
        <taxon>Acetobacteraceae</taxon>
        <taxon>Rhizosaccharibacter</taxon>
    </lineage>
</organism>
<evidence type="ECO:0000313" key="3">
    <source>
        <dbReference type="Proteomes" id="UP001524547"/>
    </source>
</evidence>
<dbReference type="Proteomes" id="UP001524547">
    <property type="component" value="Unassembled WGS sequence"/>
</dbReference>
<dbReference type="PANTHER" id="PTHR47786:SF2">
    <property type="entry name" value="GLYCOSYL HYDROLASE FAMILY 13 CATALYTIC DOMAIN-CONTAINING PROTEIN"/>
    <property type="match status" value="1"/>
</dbReference>
<dbReference type="InterPro" id="IPR017853">
    <property type="entry name" value="GH"/>
</dbReference>
<dbReference type="PANTHER" id="PTHR47786">
    <property type="entry name" value="ALPHA-1,4-GLUCAN:MALTOSE-1-PHOSPHATE MALTOSYLTRANSFERASE"/>
    <property type="match status" value="1"/>
</dbReference>
<protein>
    <submittedName>
        <fullName evidence="2">Alpha-amylase family glycosyl hydrolase</fullName>
    </submittedName>
</protein>
<sequence length="516" mass="57536">MTLPPPTLPPPTLPPLPRHPALFQINTRVLLRRLGDEANGVVTLDGIPDSLLDGLQERGFDWIWFLGVWRTGEAGRAVSRTEPGWQAGFRAALPDLCEADIVGSPFAITGYEVDPLLGDEAALERLRRRLHARSLRLMLDFVPNHMAPDHPWVRDKPEMFVQGTAEDMAREPGNWFQSAPDGPVLARGRDPYFPGWPDTAQLDYSRPETRAAMTGVLRSVAERCDGVRCDMAMLMLPDVFGRTWGRWLGGREMVPFWPDAITAARAVSPGFTLMAEVYWGLEDQLLSNGFDLAYDKALYDGLRDADAGRVRFLLTGGEEKQDRRARFLENHDEPRAAAVFPWPKQRAAALATFASPGLRFFHQGQFEGMRVHIPIHLDRGPQEPADDRIAAFYARLLEALREPALRDGRHEELTPLAAWEGNPSHGNLICALWHGDDGAAFLRVVNLSTDRAQCRVRFGDGGGGDWLLRDRLGPETYRRTARELFEPGLFLDLPGWGTNLFALSRAAADPALTEAS</sequence>
<reference evidence="2 3" key="1">
    <citation type="submission" date="2022-06" db="EMBL/GenBank/DDBJ databases">
        <title>Rhizosaccharibacter gen. nov. sp. nov. KSS12, endophytic bacteria isolated from sugarcane.</title>
        <authorList>
            <person name="Pitiwittayakul N."/>
        </authorList>
    </citation>
    <scope>NUCLEOTIDE SEQUENCE [LARGE SCALE GENOMIC DNA]</scope>
    <source>
        <strain evidence="2 3">KSS12</strain>
    </source>
</reference>
<name>A0ABT1VWP5_9PROT</name>
<dbReference type="CDD" id="cd11347">
    <property type="entry name" value="AmyAc_1"/>
    <property type="match status" value="1"/>
</dbReference>
<gene>
    <name evidence="2" type="ORF">NFI88_07875</name>
</gene>
<feature type="domain" description="Glycosyl hydrolase family 13 catalytic" evidence="1">
    <location>
        <begin position="24"/>
        <end position="401"/>
    </location>
</feature>
<dbReference type="RefSeq" id="WP_422919494.1">
    <property type="nucleotide sequence ID" value="NZ_JAMZEJ010000004.1"/>
</dbReference>
<evidence type="ECO:0000259" key="1">
    <source>
        <dbReference type="SMART" id="SM00642"/>
    </source>
</evidence>